<accession>A0ABQ7EWQ5</accession>
<dbReference type="EMBL" id="QGKV02000297">
    <property type="protein sequence ID" value="KAF3607772.1"/>
    <property type="molecule type" value="Genomic_DNA"/>
</dbReference>
<sequence length="279" mass="32073">MRSSEYSDEFPKKFRDWVSSEFPRNIPMKYRGRHIPRKTPTNIRGYIIAVGDFNNSEEILKKEPLPSVFCRNFLGTVGSISSINTRTPNLFSHSISSSSHILYLHMNLIEKNMSSSNYYRSWIDRPHLDPNTRLLREEYQRGITEFMGYKIWYHHGETDYEYGSTSEPAVRLEEPIRMDEDYGVVYPSGYSDGYTSSEYSDGNGFSEYSDGRSSSEYSEGISPRNIPTDTLPHNIPTAKVSRNISTAKVRQNIPIPLFSRNVSEDRSIGNIRGDTDEKS</sequence>
<keyword evidence="3" id="KW-1185">Reference proteome</keyword>
<proteinExistence type="predicted"/>
<reference evidence="2 3" key="1">
    <citation type="journal article" date="2020" name="BMC Genomics">
        <title>Intraspecific diversification of the crop wild relative Brassica cretica Lam. using demographic model selection.</title>
        <authorList>
            <person name="Kioukis A."/>
            <person name="Michalopoulou V.A."/>
            <person name="Briers L."/>
            <person name="Pirintsos S."/>
            <person name="Studholme D.J."/>
            <person name="Pavlidis P."/>
            <person name="Sarris P.F."/>
        </authorList>
    </citation>
    <scope>NUCLEOTIDE SEQUENCE [LARGE SCALE GENOMIC DNA]</scope>
    <source>
        <strain evidence="3">cv. PFS-1207/04</strain>
    </source>
</reference>
<gene>
    <name evidence="2" type="ORF">DY000_02044967</name>
</gene>
<evidence type="ECO:0000313" key="2">
    <source>
        <dbReference type="EMBL" id="KAF3607772.1"/>
    </source>
</evidence>
<dbReference type="Proteomes" id="UP000266723">
    <property type="component" value="Unassembled WGS sequence"/>
</dbReference>
<comment type="caution">
    <text evidence="2">The sequence shown here is derived from an EMBL/GenBank/DDBJ whole genome shotgun (WGS) entry which is preliminary data.</text>
</comment>
<protein>
    <submittedName>
        <fullName evidence="2">Uncharacterized protein</fullName>
    </submittedName>
</protein>
<evidence type="ECO:0000256" key="1">
    <source>
        <dbReference type="SAM" id="MobiDB-lite"/>
    </source>
</evidence>
<name>A0ABQ7EWQ5_BRACR</name>
<evidence type="ECO:0000313" key="3">
    <source>
        <dbReference type="Proteomes" id="UP000266723"/>
    </source>
</evidence>
<feature type="region of interest" description="Disordered" evidence="1">
    <location>
        <begin position="195"/>
        <end position="235"/>
    </location>
</feature>
<organism evidence="2 3">
    <name type="scientific">Brassica cretica</name>
    <name type="common">Mustard</name>
    <dbReference type="NCBI Taxonomy" id="69181"/>
    <lineage>
        <taxon>Eukaryota</taxon>
        <taxon>Viridiplantae</taxon>
        <taxon>Streptophyta</taxon>
        <taxon>Embryophyta</taxon>
        <taxon>Tracheophyta</taxon>
        <taxon>Spermatophyta</taxon>
        <taxon>Magnoliopsida</taxon>
        <taxon>eudicotyledons</taxon>
        <taxon>Gunneridae</taxon>
        <taxon>Pentapetalae</taxon>
        <taxon>rosids</taxon>
        <taxon>malvids</taxon>
        <taxon>Brassicales</taxon>
        <taxon>Brassicaceae</taxon>
        <taxon>Brassiceae</taxon>
        <taxon>Brassica</taxon>
    </lineage>
</organism>